<dbReference type="AlphaFoldDB" id="A0AA41Z9T8"/>
<dbReference type="Proteomes" id="UP001165667">
    <property type="component" value="Unassembled WGS sequence"/>
</dbReference>
<dbReference type="PANTHER" id="PTHR38436:SF1">
    <property type="entry name" value="ESTER CYCLASE"/>
    <property type="match status" value="1"/>
</dbReference>
<dbReference type="InterPro" id="IPR032710">
    <property type="entry name" value="NTF2-like_dom_sf"/>
</dbReference>
<accession>A0AA41Z9T8</accession>
<protein>
    <submittedName>
        <fullName evidence="1">Ester cyclase</fullName>
    </submittedName>
</protein>
<dbReference type="RefSeq" id="WP_282589507.1">
    <property type="nucleotide sequence ID" value="NZ_JAMOIM010000098.1"/>
</dbReference>
<comment type="caution">
    <text evidence="1">The sequence shown here is derived from an EMBL/GenBank/DDBJ whole genome shotgun (WGS) entry which is preliminary data.</text>
</comment>
<gene>
    <name evidence="1" type="ORF">M8523_35375</name>
</gene>
<dbReference type="PANTHER" id="PTHR38436">
    <property type="entry name" value="POLYKETIDE CYCLASE SNOAL-LIKE DOMAIN"/>
    <property type="match status" value="1"/>
</dbReference>
<dbReference type="InterPro" id="IPR009959">
    <property type="entry name" value="Cyclase_SnoaL-like"/>
</dbReference>
<sequence>MQAVHTVAAIAVSIAMMSAAGHSRAQTAADLTPDRARMIVAPLYEALNEPSKKDITSLLDEATNADYQSCSGNEECVDRSKLLGAFKYLGEVIPDLHWTIKDVITSGDRIIVRGEATGTPVLDFFGVKPTGRSFRTMSIDTFTVKDGKLSRAYHIENWTAAMKQLGASF</sequence>
<dbReference type="GO" id="GO:0030638">
    <property type="term" value="P:polyketide metabolic process"/>
    <property type="evidence" value="ECO:0007669"/>
    <property type="project" value="InterPro"/>
</dbReference>
<keyword evidence="2" id="KW-1185">Reference proteome</keyword>
<dbReference type="Pfam" id="PF07366">
    <property type="entry name" value="SnoaL"/>
    <property type="match status" value="1"/>
</dbReference>
<evidence type="ECO:0000313" key="1">
    <source>
        <dbReference type="EMBL" id="MCW6513133.1"/>
    </source>
</evidence>
<dbReference type="Gene3D" id="3.10.450.50">
    <property type="match status" value="1"/>
</dbReference>
<dbReference type="SUPFAM" id="SSF54427">
    <property type="entry name" value="NTF2-like"/>
    <property type="match status" value="1"/>
</dbReference>
<reference evidence="1" key="1">
    <citation type="submission" date="2022-05" db="EMBL/GenBank/DDBJ databases">
        <authorList>
            <person name="Pankratov T."/>
        </authorList>
    </citation>
    <scope>NUCLEOTIDE SEQUENCE</scope>
    <source>
        <strain evidence="1">BP6-180914</strain>
    </source>
</reference>
<evidence type="ECO:0000313" key="2">
    <source>
        <dbReference type="Proteomes" id="UP001165667"/>
    </source>
</evidence>
<proteinExistence type="predicted"/>
<name>A0AA41Z9T8_9HYPH</name>
<organism evidence="1 2">
    <name type="scientific">Lichenifustis flavocetrariae</name>
    <dbReference type="NCBI Taxonomy" id="2949735"/>
    <lineage>
        <taxon>Bacteria</taxon>
        <taxon>Pseudomonadati</taxon>
        <taxon>Pseudomonadota</taxon>
        <taxon>Alphaproteobacteria</taxon>
        <taxon>Hyphomicrobiales</taxon>
        <taxon>Lichenihabitantaceae</taxon>
        <taxon>Lichenifustis</taxon>
    </lineage>
</organism>
<dbReference type="EMBL" id="JAMOIM010000098">
    <property type="protein sequence ID" value="MCW6513133.1"/>
    <property type="molecule type" value="Genomic_DNA"/>
</dbReference>